<evidence type="ECO:0000313" key="7">
    <source>
        <dbReference type="EMBL" id="THG35940.1"/>
    </source>
</evidence>
<feature type="transmembrane region" description="Helical" evidence="5">
    <location>
        <begin position="634"/>
        <end position="655"/>
    </location>
</feature>
<comment type="subcellular location">
    <subcellularLocation>
        <location evidence="1">Membrane</location>
        <topology evidence="1">Multi-pass membrane protein</topology>
    </subcellularLocation>
</comment>
<sequence length="730" mass="77582">MGNIAKLFRADVRRLVANVMSVIITVGLVVMPSIFAWYNIIACWSVFDNTGNLKVAVANTDEGYQSDLVPLRVNVGDQVISALRANDQIDWVFTDEEDAVDGARSGRYYAAVVIPKDFSRDMLTFYSKDMEHADIIYYTNEKKSAIAPKITDKGADSVSYQVNSVFAETLSEVSLSLAEALSSYAEDSDWDGRIALLADHVRDMASSVEEATSVLGLYASLARACENLADDSAALTAKAVSAADGTLDAATKDAGAVPATVSALKDARAGLTDALKTSAEGFDKVAEKMDALFDTASSDVAATTSDLRTQADALAKHGTRYRDLAKSVEALAAAMPELVRPNVTALVKQMNSTADLLDGMAGNLRSAADKLDAGDADIGSDRKEADKRAAEAQAAIQTIRNDYEDNVKPGLEKLVDEAADVASRAGSLSGTLRDIGSELSGSATSAGEVMGSTAGKIDEATAKLEGVSDGLTSMAEQIDAALASGDRSALSDVLSADVSLLSRAIAAPVGLERIPVFPVENFGSAMAPLYTTLALFIGSLLILVVVKPTVSRREVRDANLVAAKPRQLFCGRFGVMALISLAQSTLMAAGNMFFLKVQVTSPLEFFLCFWLAGLVFTFLIYALVFSFANLGKAIAVLLLIVQVTGCGGSFPLQLLPEFIQQLSPWLPATHVVNAMRAAMMGGWGNDFWVQMGDLALFLIPAALLGLVLRKPLAKFMNWYVEQVESSKLVG</sequence>
<comment type="caution">
    <text evidence="7">The sequence shown here is derived from an EMBL/GenBank/DDBJ whole genome shotgun (WGS) entry which is preliminary data.</text>
</comment>
<dbReference type="Proteomes" id="UP000308978">
    <property type="component" value="Unassembled WGS sequence"/>
</dbReference>
<reference evidence="7 8" key="1">
    <citation type="submission" date="2019-04" db="EMBL/GenBank/DDBJ databases">
        <title>Microbes associate with the intestines of laboratory mice.</title>
        <authorList>
            <person name="Navarre W."/>
            <person name="Wong E."/>
            <person name="Huang K.C."/>
            <person name="Tropini C."/>
            <person name="Ng K."/>
            <person name="Yu B."/>
        </authorList>
    </citation>
    <scope>NUCLEOTIDE SEQUENCE [LARGE SCALE GENOMIC DNA]</scope>
    <source>
        <strain evidence="7 8">NM80_B27</strain>
    </source>
</reference>
<accession>A0A4S4FY23</accession>
<proteinExistence type="predicted"/>
<feature type="domain" description="ABC-2 type transporter transmembrane" evidence="6">
    <location>
        <begin position="28"/>
        <end position="157"/>
    </location>
</feature>
<feature type="domain" description="ABC-2 type transporter transmembrane" evidence="6">
    <location>
        <begin position="491"/>
        <end position="704"/>
    </location>
</feature>
<dbReference type="Pfam" id="PF12698">
    <property type="entry name" value="ABC2_membrane_3"/>
    <property type="match status" value="2"/>
</dbReference>
<keyword evidence="3 5" id="KW-1133">Transmembrane helix</keyword>
<evidence type="ECO:0000259" key="6">
    <source>
        <dbReference type="Pfam" id="PF12698"/>
    </source>
</evidence>
<name>A0A4S4FY23_9ACTN</name>
<feature type="transmembrane region" description="Helical" evidence="5">
    <location>
        <begin position="687"/>
        <end position="708"/>
    </location>
</feature>
<dbReference type="InterPro" id="IPR013525">
    <property type="entry name" value="ABC2_TM"/>
</dbReference>
<gene>
    <name evidence="7" type="ORF">E5986_10925</name>
</gene>
<evidence type="ECO:0000256" key="5">
    <source>
        <dbReference type="SAM" id="Phobius"/>
    </source>
</evidence>
<evidence type="ECO:0000256" key="1">
    <source>
        <dbReference type="ARBA" id="ARBA00004141"/>
    </source>
</evidence>
<dbReference type="EMBL" id="SSTJ01000020">
    <property type="protein sequence ID" value="THG35940.1"/>
    <property type="molecule type" value="Genomic_DNA"/>
</dbReference>
<feature type="transmembrane region" description="Helical" evidence="5">
    <location>
        <begin position="527"/>
        <end position="546"/>
    </location>
</feature>
<feature type="transmembrane region" description="Helical" evidence="5">
    <location>
        <begin position="607"/>
        <end position="627"/>
    </location>
</feature>
<protein>
    <submittedName>
        <fullName evidence="7">YhgE/Pip domain-containing protein</fullName>
    </submittedName>
</protein>
<keyword evidence="4 5" id="KW-0472">Membrane</keyword>
<dbReference type="GO" id="GO:0140359">
    <property type="term" value="F:ABC-type transporter activity"/>
    <property type="evidence" value="ECO:0007669"/>
    <property type="project" value="InterPro"/>
</dbReference>
<dbReference type="PANTHER" id="PTHR43077">
    <property type="entry name" value="TRANSPORT PERMEASE YVFS-RELATED"/>
    <property type="match status" value="1"/>
</dbReference>
<dbReference type="PANTHER" id="PTHR43077:SF10">
    <property type="entry name" value="TRANSPORT PERMEASE PROTEIN"/>
    <property type="match status" value="1"/>
</dbReference>
<dbReference type="Gene3D" id="3.40.1710.10">
    <property type="entry name" value="abc type-2 transporter like domain"/>
    <property type="match status" value="1"/>
</dbReference>
<dbReference type="AlphaFoldDB" id="A0A4S4FY23"/>
<evidence type="ECO:0000256" key="4">
    <source>
        <dbReference type="ARBA" id="ARBA00023136"/>
    </source>
</evidence>
<evidence type="ECO:0000256" key="3">
    <source>
        <dbReference type="ARBA" id="ARBA00022989"/>
    </source>
</evidence>
<dbReference type="GO" id="GO:0016020">
    <property type="term" value="C:membrane"/>
    <property type="evidence" value="ECO:0007669"/>
    <property type="project" value="UniProtKB-SubCell"/>
</dbReference>
<dbReference type="InterPro" id="IPR017500">
    <property type="entry name" value="Phage_infect_YhgE_N"/>
</dbReference>
<feature type="transmembrane region" description="Helical" evidence="5">
    <location>
        <begin position="15"/>
        <end position="38"/>
    </location>
</feature>
<evidence type="ECO:0000313" key="8">
    <source>
        <dbReference type="Proteomes" id="UP000308978"/>
    </source>
</evidence>
<evidence type="ECO:0000256" key="2">
    <source>
        <dbReference type="ARBA" id="ARBA00022692"/>
    </source>
</evidence>
<feature type="transmembrane region" description="Helical" evidence="5">
    <location>
        <begin position="573"/>
        <end position="595"/>
    </location>
</feature>
<dbReference type="InterPro" id="IPR017501">
    <property type="entry name" value="Phage_infect_YhgE_C"/>
</dbReference>
<dbReference type="RefSeq" id="WP_136435916.1">
    <property type="nucleotide sequence ID" value="NZ_SSTJ01000020.1"/>
</dbReference>
<keyword evidence="2 5" id="KW-0812">Transmembrane</keyword>
<dbReference type="NCBIfam" id="TIGR03061">
    <property type="entry name" value="pip_yhgE_Nterm"/>
    <property type="match status" value="1"/>
</dbReference>
<dbReference type="InterPro" id="IPR051328">
    <property type="entry name" value="T7SS_ABC-Transporter"/>
</dbReference>
<dbReference type="NCBIfam" id="TIGR03062">
    <property type="entry name" value="pip_yhgE_Cterm"/>
    <property type="match status" value="1"/>
</dbReference>
<organism evidence="7 8">
    <name type="scientific">Adlercreutzia caecimuris</name>
    <dbReference type="NCBI Taxonomy" id="671266"/>
    <lineage>
        <taxon>Bacteria</taxon>
        <taxon>Bacillati</taxon>
        <taxon>Actinomycetota</taxon>
        <taxon>Coriobacteriia</taxon>
        <taxon>Eggerthellales</taxon>
        <taxon>Eggerthellaceae</taxon>
        <taxon>Adlercreutzia</taxon>
    </lineage>
</organism>